<sequence>MAVRRSLGTHTQGGFCLVSHRQTDDSVKAAAVVGIRGLQEILFNGVLRFTKRKMRLFNSIEEAKDWLVKK</sequence>
<dbReference type="KEGG" id="dmm:dnm_013070"/>
<dbReference type="InterPro" id="IPR036513">
    <property type="entry name" value="STAS_dom_sf"/>
</dbReference>
<evidence type="ECO:0000313" key="1">
    <source>
        <dbReference type="EMBL" id="QTA85302.1"/>
    </source>
</evidence>
<dbReference type="SUPFAM" id="SSF52091">
    <property type="entry name" value="SpoIIaa-like"/>
    <property type="match status" value="1"/>
</dbReference>
<dbReference type="AlphaFoldDB" id="A0A975GL13"/>
<protein>
    <submittedName>
        <fullName evidence="1">STAS domain-containing protein</fullName>
    </submittedName>
</protein>
<gene>
    <name evidence="1" type="ORF">dnm_013070</name>
</gene>
<keyword evidence="2" id="KW-1185">Reference proteome</keyword>
<accession>A0A975GL13</accession>
<proteinExistence type="predicted"/>
<name>A0A975GL13_9BACT</name>
<organism evidence="1 2">
    <name type="scientific">Desulfonema magnum</name>
    <dbReference type="NCBI Taxonomy" id="45655"/>
    <lineage>
        <taxon>Bacteria</taxon>
        <taxon>Pseudomonadati</taxon>
        <taxon>Thermodesulfobacteriota</taxon>
        <taxon>Desulfobacteria</taxon>
        <taxon>Desulfobacterales</taxon>
        <taxon>Desulfococcaceae</taxon>
        <taxon>Desulfonema</taxon>
    </lineage>
</organism>
<dbReference type="EMBL" id="CP061800">
    <property type="protein sequence ID" value="QTA85302.1"/>
    <property type="molecule type" value="Genomic_DNA"/>
</dbReference>
<dbReference type="Proteomes" id="UP000663722">
    <property type="component" value="Chromosome"/>
</dbReference>
<evidence type="ECO:0000313" key="2">
    <source>
        <dbReference type="Proteomes" id="UP000663722"/>
    </source>
</evidence>
<reference evidence="1" key="1">
    <citation type="journal article" date="2021" name="Microb. Physiol.">
        <title>Proteogenomic Insights into the Physiology of Marine, Sulfate-Reducing, Filamentous Desulfonema limicola and Desulfonema magnum.</title>
        <authorList>
            <person name="Schnaars V."/>
            <person name="Wohlbrand L."/>
            <person name="Scheve S."/>
            <person name="Hinrichs C."/>
            <person name="Reinhardt R."/>
            <person name="Rabus R."/>
        </authorList>
    </citation>
    <scope>NUCLEOTIDE SEQUENCE</scope>
    <source>
        <strain evidence="1">4be13</strain>
    </source>
</reference>